<dbReference type="AlphaFoldDB" id="A0A084XUD5"/>
<dbReference type="Proteomes" id="UP000019812">
    <property type="component" value="Unassembled WGS sequence"/>
</dbReference>
<gene>
    <name evidence="2" type="ORF">CAPSK01_004682</name>
</gene>
<feature type="compositionally biased region" description="Low complexity" evidence="1">
    <location>
        <begin position="7"/>
        <end position="33"/>
    </location>
</feature>
<evidence type="ECO:0000256" key="1">
    <source>
        <dbReference type="SAM" id="MobiDB-lite"/>
    </source>
</evidence>
<accession>A0A084XUD5</accession>
<proteinExistence type="predicted"/>
<organism evidence="2 3">
    <name type="scientific">Candidatus Accumulibacter vicinus</name>
    <dbReference type="NCBI Taxonomy" id="2954382"/>
    <lineage>
        <taxon>Bacteria</taxon>
        <taxon>Pseudomonadati</taxon>
        <taxon>Pseudomonadota</taxon>
        <taxon>Betaproteobacteria</taxon>
        <taxon>Candidatus Accumulibacter</taxon>
    </lineage>
</organism>
<sequence>MAKAKVAATETEQTTGENTAAENTGENTAAPAEKAPKAARGNADKFVFQKDLAEGQKFAPQALLIVKHVKAHNSITRDQLCGELAKDPEFKTKQPVGRIVSYYQKDLVNAGLFTIEK</sequence>
<evidence type="ECO:0000313" key="3">
    <source>
        <dbReference type="Proteomes" id="UP000019812"/>
    </source>
</evidence>
<protein>
    <submittedName>
        <fullName evidence="2">Uncharacterized protein</fullName>
    </submittedName>
</protein>
<name>A0A084XUD5_9PROT</name>
<comment type="caution">
    <text evidence="2">The sequence shown here is derived from an EMBL/GenBank/DDBJ whole genome shotgun (WGS) entry which is preliminary data.</text>
</comment>
<dbReference type="EMBL" id="JDSS02000052">
    <property type="protein sequence ID" value="KFB66079.1"/>
    <property type="molecule type" value="Genomic_DNA"/>
</dbReference>
<feature type="region of interest" description="Disordered" evidence="1">
    <location>
        <begin position="1"/>
        <end position="39"/>
    </location>
</feature>
<dbReference type="STRING" id="1457154.CAPSK01_004682"/>
<evidence type="ECO:0000313" key="2">
    <source>
        <dbReference type="EMBL" id="KFB66079.1"/>
    </source>
</evidence>
<dbReference type="RefSeq" id="WP_034931185.1">
    <property type="nucleotide sequence ID" value="NZ_JDSS02000052.1"/>
</dbReference>
<reference evidence="2 3" key="1">
    <citation type="submission" date="2014-07" db="EMBL/GenBank/DDBJ databases">
        <title>Expanding our view of genomic diversity in Candidatus Accumulibacter clades.</title>
        <authorList>
            <person name="Skennerton C.T."/>
            <person name="Barr J.J."/>
            <person name="Slater F.R."/>
            <person name="Bond P.L."/>
            <person name="Tyson G.W."/>
        </authorList>
    </citation>
    <scope>NUCLEOTIDE SEQUENCE [LARGE SCALE GENOMIC DNA]</scope>
    <source>
        <strain evidence="3">SK-01</strain>
    </source>
</reference>